<evidence type="ECO:0000256" key="1">
    <source>
        <dbReference type="SAM" id="MobiDB-lite"/>
    </source>
</evidence>
<evidence type="ECO:0000313" key="3">
    <source>
        <dbReference type="Proteomes" id="UP001565471"/>
    </source>
</evidence>
<keyword evidence="3" id="KW-1185">Reference proteome</keyword>
<accession>A0ABV4EUR5</accession>
<comment type="caution">
    <text evidence="2">The sequence shown here is derived from an EMBL/GenBank/DDBJ whole genome shotgun (WGS) entry which is preliminary data.</text>
</comment>
<dbReference type="Proteomes" id="UP001565471">
    <property type="component" value="Unassembled WGS sequence"/>
</dbReference>
<name>A0ABV4EUR5_BRAEL</name>
<feature type="region of interest" description="Disordered" evidence="1">
    <location>
        <begin position="31"/>
        <end position="77"/>
    </location>
</feature>
<dbReference type="EMBL" id="JBGBZA010000002">
    <property type="protein sequence ID" value="MEY9314565.1"/>
    <property type="molecule type" value="Genomic_DNA"/>
</dbReference>
<gene>
    <name evidence="2" type="ORF">ABIF29_001364</name>
</gene>
<feature type="compositionally biased region" description="Basic and acidic residues" evidence="1">
    <location>
        <begin position="49"/>
        <end position="70"/>
    </location>
</feature>
<sequence>MRQTPSTDLAAQICMSISARDPSFLPQLRRVTNQNERDSPASATKNKRERGLRENPASEKRTIHPIESAERTGPSTFWGPWRPMLGPSWPHPGVANGQAHLIVHRQFDSSNRPTVCVLAERRSLGNRLRFTGFSQPNHYSAQPKRHFLARYAHYIPCRASCIEPNSASRRGYHGWPPPLLNKDLQNAGASLPRWINTSSCPIAARAFCQSRL</sequence>
<reference evidence="2 3" key="1">
    <citation type="submission" date="2024-07" db="EMBL/GenBank/DDBJ databases">
        <title>Genomic Encyclopedia of Type Strains, Phase V (KMG-V): Genome sequencing to study the core and pangenomes of soil and plant-associated prokaryotes.</title>
        <authorList>
            <person name="Whitman W."/>
        </authorList>
    </citation>
    <scope>NUCLEOTIDE SEQUENCE [LARGE SCALE GENOMIC DNA]</scope>
    <source>
        <strain evidence="2 3">USDA 415</strain>
    </source>
</reference>
<proteinExistence type="predicted"/>
<evidence type="ECO:0000313" key="2">
    <source>
        <dbReference type="EMBL" id="MEY9314565.1"/>
    </source>
</evidence>
<protein>
    <submittedName>
        <fullName evidence="2">Uncharacterized protein</fullName>
    </submittedName>
</protein>
<organism evidence="2 3">
    <name type="scientific">Bradyrhizobium elkanii</name>
    <dbReference type="NCBI Taxonomy" id="29448"/>
    <lineage>
        <taxon>Bacteria</taxon>
        <taxon>Pseudomonadati</taxon>
        <taxon>Pseudomonadota</taxon>
        <taxon>Alphaproteobacteria</taxon>
        <taxon>Hyphomicrobiales</taxon>
        <taxon>Nitrobacteraceae</taxon>
        <taxon>Bradyrhizobium</taxon>
    </lineage>
</organism>